<evidence type="ECO:0000256" key="1">
    <source>
        <dbReference type="ARBA" id="ARBA00004442"/>
    </source>
</evidence>
<dbReference type="SUPFAM" id="SSF103088">
    <property type="entry name" value="OmpA-like"/>
    <property type="match status" value="1"/>
</dbReference>
<evidence type="ECO:0000313" key="8">
    <source>
        <dbReference type="EMBL" id="ORJ61539.1"/>
    </source>
</evidence>
<proteinExistence type="predicted"/>
<comment type="caution">
    <text evidence="8">The sequence shown here is derived from an EMBL/GenBank/DDBJ whole genome shotgun (WGS) entry which is preliminary data.</text>
</comment>
<organism evidence="8 9">
    <name type="scientific">Geothermobacter hydrogeniphilus</name>
    <dbReference type="NCBI Taxonomy" id="1969733"/>
    <lineage>
        <taxon>Bacteria</taxon>
        <taxon>Pseudomonadati</taxon>
        <taxon>Thermodesulfobacteriota</taxon>
        <taxon>Desulfuromonadia</taxon>
        <taxon>Desulfuromonadales</taxon>
        <taxon>Geothermobacteraceae</taxon>
        <taxon>Geothermobacter</taxon>
    </lineage>
</organism>
<dbReference type="OrthoDB" id="5482786at2"/>
<sequence length="266" mass="28759">MPWRIHASAVHEWSEEETVLPRLLLSLLLVFLVSGCAASVTSPTVPVADRDGDGVPDSVDRCPDSPSTVRIGADGCPLDADRDGVFDHFDRCPDTPPGLPVGLDGCPPDGDGDGVPDGTDRCPGTVNDSNVDDRGCPPVPETAVSARKVSPQLELQVLFRTGESVLQEGSEREFERGVAFIRHYPHRRVIIEGHTDSVGPAAYNRRLSQRRAEVVRQALVDRLGASAPPMEVIGVGEDHPLAENSSQQGRARNRRVVIRIAEYLNP</sequence>
<dbReference type="InterPro" id="IPR003367">
    <property type="entry name" value="Thrombospondin_3-like_rpt"/>
</dbReference>
<feature type="domain" description="OmpA-like" evidence="7">
    <location>
        <begin position="146"/>
        <end position="264"/>
    </location>
</feature>
<keyword evidence="3 5" id="KW-0472">Membrane</keyword>
<dbReference type="InterPro" id="IPR006664">
    <property type="entry name" value="OMP_bac"/>
</dbReference>
<feature type="compositionally biased region" description="Basic and acidic residues" evidence="6">
    <location>
        <begin position="48"/>
        <end position="62"/>
    </location>
</feature>
<keyword evidence="4" id="KW-0998">Cell outer membrane</keyword>
<dbReference type="Pfam" id="PF00691">
    <property type="entry name" value="OmpA"/>
    <property type="match status" value="1"/>
</dbReference>
<feature type="region of interest" description="Disordered" evidence="6">
    <location>
        <begin position="42"/>
        <end position="62"/>
    </location>
</feature>
<evidence type="ECO:0000256" key="2">
    <source>
        <dbReference type="ARBA" id="ARBA00022729"/>
    </source>
</evidence>
<dbReference type="STRING" id="1969733.B5V00_05740"/>
<dbReference type="InterPro" id="IPR028974">
    <property type="entry name" value="TSP_type-3_rpt"/>
</dbReference>
<dbReference type="Pfam" id="PF02412">
    <property type="entry name" value="TSP_3"/>
    <property type="match status" value="2"/>
</dbReference>
<evidence type="ECO:0000256" key="4">
    <source>
        <dbReference type="ARBA" id="ARBA00023237"/>
    </source>
</evidence>
<dbReference type="PANTHER" id="PTHR30329:SF21">
    <property type="entry name" value="LIPOPROTEIN YIAD-RELATED"/>
    <property type="match status" value="1"/>
</dbReference>
<dbReference type="PRINTS" id="PR01021">
    <property type="entry name" value="OMPADOMAIN"/>
</dbReference>
<dbReference type="EMBL" id="NAAD01000005">
    <property type="protein sequence ID" value="ORJ61539.1"/>
    <property type="molecule type" value="Genomic_DNA"/>
</dbReference>
<dbReference type="Gene3D" id="3.30.1330.60">
    <property type="entry name" value="OmpA-like domain"/>
    <property type="match status" value="1"/>
</dbReference>
<name>A0A1X0Y8W1_9BACT</name>
<keyword evidence="9" id="KW-1185">Reference proteome</keyword>
<dbReference type="GO" id="GO:0005509">
    <property type="term" value="F:calcium ion binding"/>
    <property type="evidence" value="ECO:0007669"/>
    <property type="project" value="InterPro"/>
</dbReference>
<dbReference type="GO" id="GO:0007155">
    <property type="term" value="P:cell adhesion"/>
    <property type="evidence" value="ECO:0007669"/>
    <property type="project" value="InterPro"/>
</dbReference>
<evidence type="ECO:0000256" key="3">
    <source>
        <dbReference type="ARBA" id="ARBA00023136"/>
    </source>
</evidence>
<dbReference type="Gene3D" id="4.10.1080.10">
    <property type="entry name" value="TSP type-3 repeat"/>
    <property type="match status" value="1"/>
</dbReference>
<reference evidence="8 9" key="1">
    <citation type="submission" date="2017-03" db="EMBL/GenBank/DDBJ databases">
        <title>Genome sequence of Geothermobacter sp. EPR-M, Deep-Sea Iron Reducer.</title>
        <authorList>
            <person name="Tully B."/>
            <person name="Savalia P."/>
            <person name="Abuyen K."/>
            <person name="Baughan C."/>
            <person name="Romero E."/>
            <person name="Ronkowski C."/>
            <person name="Torres B."/>
            <person name="Tremblay J."/>
            <person name="Trujillo A."/>
            <person name="Tyler M."/>
            <person name="Perez-Rodriguez I."/>
            <person name="Amend J."/>
        </authorList>
    </citation>
    <scope>NUCLEOTIDE SEQUENCE [LARGE SCALE GENOMIC DNA]</scope>
    <source>
        <strain evidence="8 9">EPR-M</strain>
    </source>
</reference>
<evidence type="ECO:0000313" key="9">
    <source>
        <dbReference type="Proteomes" id="UP000193136"/>
    </source>
</evidence>
<keyword evidence="2" id="KW-0732">Signal</keyword>
<dbReference type="Proteomes" id="UP000193136">
    <property type="component" value="Unassembled WGS sequence"/>
</dbReference>
<accession>A0A1X0Y8W1</accession>
<dbReference type="CDD" id="cd07185">
    <property type="entry name" value="OmpA_C-like"/>
    <property type="match status" value="1"/>
</dbReference>
<evidence type="ECO:0000256" key="6">
    <source>
        <dbReference type="SAM" id="MobiDB-lite"/>
    </source>
</evidence>
<gene>
    <name evidence="8" type="ORF">B5V00_05740</name>
</gene>
<evidence type="ECO:0000256" key="5">
    <source>
        <dbReference type="PROSITE-ProRule" id="PRU00473"/>
    </source>
</evidence>
<evidence type="ECO:0000259" key="7">
    <source>
        <dbReference type="PROSITE" id="PS51123"/>
    </source>
</evidence>
<dbReference type="InterPro" id="IPR006665">
    <property type="entry name" value="OmpA-like"/>
</dbReference>
<dbReference type="PANTHER" id="PTHR30329">
    <property type="entry name" value="STATOR ELEMENT OF FLAGELLAR MOTOR COMPLEX"/>
    <property type="match status" value="1"/>
</dbReference>
<dbReference type="SUPFAM" id="SSF103647">
    <property type="entry name" value="TSP type-3 repeat"/>
    <property type="match status" value="1"/>
</dbReference>
<dbReference type="PROSITE" id="PS51123">
    <property type="entry name" value="OMPA_2"/>
    <property type="match status" value="1"/>
</dbReference>
<dbReference type="InterPro" id="IPR036737">
    <property type="entry name" value="OmpA-like_sf"/>
</dbReference>
<dbReference type="GO" id="GO:0009279">
    <property type="term" value="C:cell outer membrane"/>
    <property type="evidence" value="ECO:0007669"/>
    <property type="project" value="UniProtKB-SubCell"/>
</dbReference>
<dbReference type="InterPro" id="IPR050330">
    <property type="entry name" value="Bact_OuterMem_StrucFunc"/>
</dbReference>
<comment type="subcellular location">
    <subcellularLocation>
        <location evidence="1">Cell outer membrane</location>
    </subcellularLocation>
</comment>
<protein>
    <recommendedName>
        <fullName evidence="7">OmpA-like domain-containing protein</fullName>
    </recommendedName>
</protein>
<dbReference type="AlphaFoldDB" id="A0A1X0Y8W1"/>